<gene>
    <name evidence="3" type="primary">yhaM</name>
    <name evidence="3" type="ORF">NCTC10138_00773</name>
</gene>
<evidence type="ECO:0000256" key="1">
    <source>
        <dbReference type="ARBA" id="ARBA00022801"/>
    </source>
</evidence>
<dbReference type="GO" id="GO:0016787">
    <property type="term" value="F:hydrolase activity"/>
    <property type="evidence" value="ECO:0007669"/>
    <property type="project" value="UniProtKB-KW"/>
</dbReference>
<name>A0A449BD71_HAPAX</name>
<organism evidence="3 4">
    <name type="scientific">Haploplasma axanthum</name>
    <name type="common">Acholeplasma axanthum</name>
    <dbReference type="NCBI Taxonomy" id="29552"/>
    <lineage>
        <taxon>Bacteria</taxon>
        <taxon>Bacillati</taxon>
        <taxon>Mycoplasmatota</taxon>
        <taxon>Mollicutes</taxon>
        <taxon>Acholeplasmatales</taxon>
        <taxon>Acholeplasmataceae</taxon>
        <taxon>Haploplasma</taxon>
    </lineage>
</organism>
<sequence length="303" mass="34831">MEEKIKLIAKIDNANQGQHFCNITVLDKNKKAFNIKLDRDVLSSLVIGKAYVFEVSKTMKEEKEVLNFENAKLIEDVLTDKELNELLPLFYNYAPISHKELKKGIEDHLNKIENKKIKAITLELYEKYKNEFYLHSAATKFHHAYVGGLAHHTLTMLKLATPFTEVYRYLNKDLLYAGIILHDMAKIDEITGADGEYTVEGQLLGHLVMIALEIEKVASKLGIEKSEEVLLLKHIVVSHHGLLNFGSPKKPQTGEALLIWFLDTIDSKFTPLGEAYKETNEGEFTNLLQVMDRMKFYKNKIWY</sequence>
<proteinExistence type="predicted"/>
<dbReference type="GO" id="GO:0031125">
    <property type="term" value="P:rRNA 3'-end processing"/>
    <property type="evidence" value="ECO:0007669"/>
    <property type="project" value="TreeGrafter"/>
</dbReference>
<dbReference type="PANTHER" id="PTHR37294:SF1">
    <property type="entry name" value="3'-5' EXORIBONUCLEASE YHAM"/>
    <property type="match status" value="1"/>
</dbReference>
<dbReference type="PANTHER" id="PTHR37294">
    <property type="entry name" value="3'-5' EXORIBONUCLEASE YHAM"/>
    <property type="match status" value="1"/>
</dbReference>
<keyword evidence="1 3" id="KW-0378">Hydrolase</keyword>
<reference evidence="3 4" key="1">
    <citation type="submission" date="2019-01" db="EMBL/GenBank/DDBJ databases">
        <authorList>
            <consortium name="Pathogen Informatics"/>
        </authorList>
    </citation>
    <scope>NUCLEOTIDE SEQUENCE [LARGE SCALE GENOMIC DNA]</scope>
    <source>
        <strain evidence="3 4">NCTC10138</strain>
    </source>
</reference>
<feature type="domain" description="HD" evidence="2">
    <location>
        <begin position="150"/>
        <end position="265"/>
    </location>
</feature>
<dbReference type="KEGG" id="aaxa:NCTC10138_00773"/>
<dbReference type="EC" id="3.1.-.-" evidence="3"/>
<evidence type="ECO:0000313" key="4">
    <source>
        <dbReference type="Proteomes" id="UP000289841"/>
    </source>
</evidence>
<dbReference type="OrthoDB" id="9778453at2"/>
<dbReference type="Pfam" id="PF01966">
    <property type="entry name" value="HD"/>
    <property type="match status" value="1"/>
</dbReference>
<dbReference type="EMBL" id="LR215048">
    <property type="protein sequence ID" value="VEU80403.1"/>
    <property type="molecule type" value="Genomic_DNA"/>
</dbReference>
<keyword evidence="4" id="KW-1185">Reference proteome</keyword>
<dbReference type="STRING" id="1278311.GCA_000428705_01198"/>
<evidence type="ECO:0000259" key="2">
    <source>
        <dbReference type="Pfam" id="PF01966"/>
    </source>
</evidence>
<accession>A0A449BD71</accession>
<dbReference type="InterPro" id="IPR050798">
    <property type="entry name" value="YhaM_exoribonuc/phosphodiest"/>
</dbReference>
<dbReference type="Gene3D" id="1.10.3210.10">
    <property type="entry name" value="Hypothetical protein af1432"/>
    <property type="match status" value="1"/>
</dbReference>
<dbReference type="SUPFAM" id="SSF109604">
    <property type="entry name" value="HD-domain/PDEase-like"/>
    <property type="match status" value="1"/>
</dbReference>
<protein>
    <submittedName>
        <fullName evidence="3">3'-5' exoribonuclease yhaM</fullName>
        <ecNumber evidence="3">3.1.-.-</ecNumber>
    </submittedName>
</protein>
<evidence type="ECO:0000313" key="3">
    <source>
        <dbReference type="EMBL" id="VEU80403.1"/>
    </source>
</evidence>
<dbReference type="AlphaFoldDB" id="A0A449BD71"/>
<dbReference type="Proteomes" id="UP000289841">
    <property type="component" value="Chromosome"/>
</dbReference>
<dbReference type="InterPro" id="IPR006674">
    <property type="entry name" value="HD_domain"/>
</dbReference>